<feature type="compositionally biased region" description="Pro residues" evidence="1">
    <location>
        <begin position="55"/>
        <end position="68"/>
    </location>
</feature>
<keyword evidence="3" id="KW-1185">Reference proteome</keyword>
<evidence type="ECO:0000313" key="2">
    <source>
        <dbReference type="EMBL" id="BDG08973.1"/>
    </source>
</evidence>
<dbReference type="Proteomes" id="UP001162734">
    <property type="component" value="Chromosome"/>
</dbReference>
<sequence length="322" mass="32055">MSNEQTSRSPGSAVDGAVEPHLASPAPGASAAPVLQRARPASAAPPVLSRAPAGPAHPPVVAPAPVAPHPAAAAPAPVAPRPPVAPHPPAAAAPAPSALPELSQAASLRERLSACAEALAAGGAHDQPAVDALLAEADGCLGALTALAARLPPEARAEAAEARAALLDQAFAVTSAAQRLVAPEAAPVAPAPRPAPAAPAAGKVIEYQPHAAPERRKGRGTAVAFALALLAAGGYHGYGYWSARQRPPMGADLPEGYRASAPPDSDLRTITAGPGADRARFEKFRADQVARGKTVREIGPGVWMVMSPSNGRRATPPGGGGP</sequence>
<evidence type="ECO:0000256" key="1">
    <source>
        <dbReference type="SAM" id="MobiDB-lite"/>
    </source>
</evidence>
<gene>
    <name evidence="2" type="ORF">AMPC_20860</name>
</gene>
<evidence type="ECO:0000313" key="3">
    <source>
        <dbReference type="Proteomes" id="UP001162734"/>
    </source>
</evidence>
<feature type="region of interest" description="Disordered" evidence="1">
    <location>
        <begin position="1"/>
        <end position="98"/>
    </location>
</feature>
<name>A0ABN6N9K3_9BACT</name>
<reference evidence="3" key="1">
    <citation type="journal article" date="2022" name="Int. J. Syst. Evol. Microbiol.">
        <title>Anaeromyxobacter oryzae sp. nov., Anaeromyxobacter diazotrophicus sp. nov. and Anaeromyxobacter paludicola sp. nov., isolated from paddy soils.</title>
        <authorList>
            <person name="Itoh H."/>
            <person name="Xu Z."/>
            <person name="Mise K."/>
            <person name="Masuda Y."/>
            <person name="Ushijima N."/>
            <person name="Hayakawa C."/>
            <person name="Shiratori Y."/>
            <person name="Senoo K."/>
        </authorList>
    </citation>
    <scope>NUCLEOTIDE SEQUENCE [LARGE SCALE GENOMIC DNA]</scope>
    <source>
        <strain evidence="3">Red630</strain>
    </source>
</reference>
<accession>A0ABN6N9K3</accession>
<organism evidence="2 3">
    <name type="scientific">Anaeromyxobacter paludicola</name>
    <dbReference type="NCBI Taxonomy" id="2918171"/>
    <lineage>
        <taxon>Bacteria</taxon>
        <taxon>Pseudomonadati</taxon>
        <taxon>Myxococcota</taxon>
        <taxon>Myxococcia</taxon>
        <taxon>Myxococcales</taxon>
        <taxon>Cystobacterineae</taxon>
        <taxon>Anaeromyxobacteraceae</taxon>
        <taxon>Anaeromyxobacter</taxon>
    </lineage>
</organism>
<feature type="region of interest" description="Disordered" evidence="1">
    <location>
        <begin position="303"/>
        <end position="322"/>
    </location>
</feature>
<feature type="region of interest" description="Disordered" evidence="1">
    <location>
        <begin position="252"/>
        <end position="274"/>
    </location>
</feature>
<feature type="compositionally biased region" description="Low complexity" evidence="1">
    <location>
        <begin position="23"/>
        <end position="33"/>
    </location>
</feature>
<dbReference type="EMBL" id="AP025592">
    <property type="protein sequence ID" value="BDG08973.1"/>
    <property type="molecule type" value="Genomic_DNA"/>
</dbReference>
<proteinExistence type="predicted"/>
<protein>
    <submittedName>
        <fullName evidence="2">Uncharacterized protein</fullName>
    </submittedName>
</protein>
<feature type="compositionally biased region" description="Polar residues" evidence="1">
    <location>
        <begin position="1"/>
        <end position="10"/>
    </location>
</feature>
<feature type="compositionally biased region" description="Pro residues" evidence="1">
    <location>
        <begin position="77"/>
        <end position="91"/>
    </location>
</feature>